<accession>A0A7C3VLQ6</accession>
<evidence type="ECO:0000313" key="1">
    <source>
        <dbReference type="EMBL" id="HGF99329.1"/>
    </source>
</evidence>
<dbReference type="EMBL" id="DSPX01000011">
    <property type="protein sequence ID" value="HGF99329.1"/>
    <property type="molecule type" value="Genomic_DNA"/>
</dbReference>
<name>A0A7C3VLQ6_9CYAN</name>
<dbReference type="AlphaFoldDB" id="A0A7C3VLQ6"/>
<organism evidence="1">
    <name type="scientific">Planktothricoides sp. SpSt-374</name>
    <dbReference type="NCBI Taxonomy" id="2282167"/>
    <lineage>
        <taxon>Bacteria</taxon>
        <taxon>Bacillati</taxon>
        <taxon>Cyanobacteriota</taxon>
        <taxon>Cyanophyceae</taxon>
        <taxon>Oscillatoriophycideae</taxon>
        <taxon>Oscillatoriales</taxon>
        <taxon>Oscillatoriaceae</taxon>
        <taxon>Planktothricoides</taxon>
    </lineage>
</organism>
<reference evidence="1" key="1">
    <citation type="journal article" date="2020" name="mSystems">
        <title>Genome- and Community-Level Interaction Insights into Carbon Utilization and Element Cycling Functions of Hydrothermarchaeota in Hydrothermal Sediment.</title>
        <authorList>
            <person name="Zhou Z."/>
            <person name="Liu Y."/>
            <person name="Xu W."/>
            <person name="Pan J."/>
            <person name="Luo Z.H."/>
            <person name="Li M."/>
        </authorList>
    </citation>
    <scope>NUCLEOTIDE SEQUENCE [LARGE SCALE GENOMIC DNA]</scope>
    <source>
        <strain evidence="1">SpSt-374</strain>
    </source>
</reference>
<protein>
    <recommendedName>
        <fullName evidence="2">Porin family protein</fullName>
    </recommendedName>
</protein>
<proteinExistence type="predicted"/>
<sequence length="179" mass="18454">MQNLANLLCHLGVGSKLSAASALLVCGLAASILPQKPLNAQAAYGSYIGVGGSFGLTEARGEDTVDGVVIAARYKFLRLPVSLRAQGLIGGDGSAFVPTISYDLPVTWQADVYLGAGGAFVTGDTPVGDRNSFAIQPGIDYAIPNSSLVVFGNAIIAFDAYRRDDKTAVSLQGGIGLQF</sequence>
<evidence type="ECO:0008006" key="2">
    <source>
        <dbReference type="Google" id="ProtNLM"/>
    </source>
</evidence>
<gene>
    <name evidence="1" type="ORF">ENR15_01295</name>
</gene>
<comment type="caution">
    <text evidence="1">The sequence shown here is derived from an EMBL/GenBank/DDBJ whole genome shotgun (WGS) entry which is preliminary data.</text>
</comment>